<comment type="caution">
    <text evidence="2">The sequence shown here is derived from an EMBL/GenBank/DDBJ whole genome shotgun (WGS) entry which is preliminary data.</text>
</comment>
<dbReference type="EMBL" id="BMND01000018">
    <property type="protein sequence ID" value="GGN51547.1"/>
    <property type="molecule type" value="Genomic_DNA"/>
</dbReference>
<sequence length="244" mass="27217">MSRTPTRDAPAVPGVPWIATWSRERKSTALLGGRRGKGLFYVNEGPADRDQFGALWARQSQRIGQGTAEFAGIHPRRQRRAMEELLCQVCGLPADVSDLGVLWMEPIHPGDPRSEVTTHPPVCVPCALQARARCPRIRRTGAHVVRVADPRPNGVFGVFYYPRLAGGLIAEEPMDKRHEDGEVRWVLAHQMIMRLSGVTPVDLDDEYDRYLATSPAERTASLRGTTPRRRHHRETAIPSAFTTS</sequence>
<evidence type="ECO:0008006" key="4">
    <source>
        <dbReference type="Google" id="ProtNLM"/>
    </source>
</evidence>
<dbReference type="GeneID" id="301549898"/>
<reference evidence="3" key="1">
    <citation type="journal article" date="2019" name="Int. J. Syst. Evol. Microbiol.">
        <title>The Global Catalogue of Microorganisms (GCM) 10K type strain sequencing project: providing services to taxonomists for standard genome sequencing and annotation.</title>
        <authorList>
            <consortium name="The Broad Institute Genomics Platform"/>
            <consortium name="The Broad Institute Genome Sequencing Center for Infectious Disease"/>
            <person name="Wu L."/>
            <person name="Ma J."/>
        </authorList>
    </citation>
    <scope>NUCLEOTIDE SEQUENCE [LARGE SCALE GENOMIC DNA]</scope>
    <source>
        <strain evidence="3">CGMCC 4.7323</strain>
    </source>
</reference>
<evidence type="ECO:0000313" key="3">
    <source>
        <dbReference type="Proteomes" id="UP000600080"/>
    </source>
</evidence>
<accession>A0ABQ2JRV6</accession>
<name>A0ABQ2JRV6_9ACTN</name>
<evidence type="ECO:0000256" key="1">
    <source>
        <dbReference type="SAM" id="MobiDB-lite"/>
    </source>
</evidence>
<dbReference type="RefSeq" id="WP_189100266.1">
    <property type="nucleotide sequence ID" value="NZ_BMND01000018.1"/>
</dbReference>
<protein>
    <recommendedName>
        <fullName evidence="4">Phage protein</fullName>
    </recommendedName>
</protein>
<keyword evidence="3" id="KW-1185">Reference proteome</keyword>
<feature type="region of interest" description="Disordered" evidence="1">
    <location>
        <begin position="218"/>
        <end position="244"/>
    </location>
</feature>
<proteinExistence type="predicted"/>
<evidence type="ECO:0000313" key="2">
    <source>
        <dbReference type="EMBL" id="GGN51547.1"/>
    </source>
</evidence>
<organism evidence="2 3">
    <name type="scientific">Streptomyces kronopolitis</name>
    <dbReference type="NCBI Taxonomy" id="1612435"/>
    <lineage>
        <taxon>Bacteria</taxon>
        <taxon>Bacillati</taxon>
        <taxon>Actinomycetota</taxon>
        <taxon>Actinomycetes</taxon>
        <taxon>Kitasatosporales</taxon>
        <taxon>Streptomycetaceae</taxon>
        <taxon>Streptomyces</taxon>
    </lineage>
</organism>
<dbReference type="Proteomes" id="UP000600080">
    <property type="component" value="Unassembled WGS sequence"/>
</dbReference>
<gene>
    <name evidence="2" type="ORF">GCM10012285_41800</name>
</gene>